<dbReference type="PANTHER" id="PTHR43649">
    <property type="entry name" value="ARABINOSE-BINDING PROTEIN-RELATED"/>
    <property type="match status" value="1"/>
</dbReference>
<feature type="chain" id="PRO_5047178655" evidence="6">
    <location>
        <begin position="31"/>
        <end position="440"/>
    </location>
</feature>
<dbReference type="PROSITE" id="PS51257">
    <property type="entry name" value="PROKAR_LIPOPROTEIN"/>
    <property type="match status" value="1"/>
</dbReference>
<evidence type="ECO:0000256" key="2">
    <source>
        <dbReference type="ARBA" id="ARBA00022729"/>
    </source>
</evidence>
<keyword evidence="4" id="KW-0564">Palmitate</keyword>
<evidence type="ECO:0000313" key="7">
    <source>
        <dbReference type="EMBL" id="MDQ0424216.1"/>
    </source>
</evidence>
<feature type="signal peptide" evidence="6">
    <location>
        <begin position="1"/>
        <end position="30"/>
    </location>
</feature>
<keyword evidence="8" id="KW-1185">Reference proteome</keyword>
<evidence type="ECO:0000256" key="1">
    <source>
        <dbReference type="ARBA" id="ARBA00022475"/>
    </source>
</evidence>
<protein>
    <submittedName>
        <fullName evidence="7">ABC-type glycerol-3-phosphate transport system substrate-binding protein</fullName>
    </submittedName>
</protein>
<keyword evidence="2 6" id="KW-0732">Signal</keyword>
<sequence>MFLHQRRGRLAVASTAVALLALTTACSGGAEGEENTTGEPGGSLTVLTWRTDLVEDGTFDDYVERFKTTYPAVTDVKVEGITDYEGEVKTRMSTDNYGDVLAIPGSVTPDQLGDFFEPLGEQAELAQEYRWLADKSFEGTSYGIPVVGNVQGLVYNTKVWKAAGLTDFPTTPDEFLEDLAALKAADPGIDPLYTNYKDGWPLTAWEYYRGGVSGDPDYVNQMVTWDDPWADGRDHEVIDGLLYDVVAQGLTEADPTTTNWEQSKQLLGTGKIGVMLLGSWAIPQMQQAAVDAGGSADDIGYMPFPAQADGTFHATAGGDYNLGINVASKNKVTARAWIDWFHHESGYSESQVGLSPLIDGATPAALADFVDQVELVEMNPAPQGKESLFADIDTASGIVTTDPKYRQKIIDDARSGARTKQQVFDDLNAAWAEGRADVDA</sequence>
<dbReference type="Gene3D" id="3.40.190.10">
    <property type="entry name" value="Periplasmic binding protein-like II"/>
    <property type="match status" value="2"/>
</dbReference>
<evidence type="ECO:0000256" key="4">
    <source>
        <dbReference type="ARBA" id="ARBA00023139"/>
    </source>
</evidence>
<keyword evidence="5" id="KW-0449">Lipoprotein</keyword>
<comment type="caution">
    <text evidence="7">The sequence shown here is derived from an EMBL/GenBank/DDBJ whole genome shotgun (WGS) entry which is preliminary data.</text>
</comment>
<name>A0ABU0GFU0_9CELL</name>
<dbReference type="PANTHER" id="PTHR43649:SF33">
    <property type="entry name" value="POLYGALACTURONAN_RHAMNOGALACTURONAN-BINDING PROTEIN YTCQ"/>
    <property type="match status" value="1"/>
</dbReference>
<dbReference type="SUPFAM" id="SSF53850">
    <property type="entry name" value="Periplasmic binding protein-like II"/>
    <property type="match status" value="1"/>
</dbReference>
<dbReference type="InterPro" id="IPR050490">
    <property type="entry name" value="Bact_solute-bd_prot1"/>
</dbReference>
<evidence type="ECO:0000313" key="8">
    <source>
        <dbReference type="Proteomes" id="UP001240250"/>
    </source>
</evidence>
<evidence type="ECO:0000256" key="3">
    <source>
        <dbReference type="ARBA" id="ARBA00023136"/>
    </source>
</evidence>
<proteinExistence type="predicted"/>
<gene>
    <name evidence="7" type="ORF">JO380_000597</name>
</gene>
<dbReference type="EMBL" id="JAUSVM010000001">
    <property type="protein sequence ID" value="MDQ0424216.1"/>
    <property type="molecule type" value="Genomic_DNA"/>
</dbReference>
<dbReference type="InterPro" id="IPR006059">
    <property type="entry name" value="SBP"/>
</dbReference>
<dbReference type="RefSeq" id="WP_070319707.1">
    <property type="nucleotide sequence ID" value="NZ_CP194061.1"/>
</dbReference>
<dbReference type="Proteomes" id="UP001240250">
    <property type="component" value="Unassembled WGS sequence"/>
</dbReference>
<keyword evidence="3" id="KW-0472">Membrane</keyword>
<organism evidence="7 8">
    <name type="scientific">Cellulomonas iranensis</name>
    <dbReference type="NCBI Taxonomy" id="76862"/>
    <lineage>
        <taxon>Bacteria</taxon>
        <taxon>Bacillati</taxon>
        <taxon>Actinomycetota</taxon>
        <taxon>Actinomycetes</taxon>
        <taxon>Micrococcales</taxon>
        <taxon>Cellulomonadaceae</taxon>
        <taxon>Cellulomonas</taxon>
    </lineage>
</organism>
<accession>A0ABU0GFU0</accession>
<evidence type="ECO:0000256" key="6">
    <source>
        <dbReference type="SAM" id="SignalP"/>
    </source>
</evidence>
<keyword evidence="1" id="KW-1003">Cell membrane</keyword>
<evidence type="ECO:0000256" key="5">
    <source>
        <dbReference type="ARBA" id="ARBA00023288"/>
    </source>
</evidence>
<reference evidence="7 8" key="1">
    <citation type="submission" date="2023-07" db="EMBL/GenBank/DDBJ databases">
        <title>Sequencing the genomes of 1000 actinobacteria strains.</title>
        <authorList>
            <person name="Klenk H.-P."/>
        </authorList>
    </citation>
    <scope>NUCLEOTIDE SEQUENCE [LARGE SCALE GENOMIC DNA]</scope>
    <source>
        <strain evidence="7 8">DSM 14785</strain>
    </source>
</reference>
<dbReference type="Pfam" id="PF01547">
    <property type="entry name" value="SBP_bac_1"/>
    <property type="match status" value="1"/>
</dbReference>